<dbReference type="EMBL" id="CP029288">
    <property type="protein sequence ID" value="AWR97104.1"/>
    <property type="molecule type" value="Genomic_DNA"/>
</dbReference>
<dbReference type="Pfam" id="PF23542">
    <property type="entry name" value="DUF1512_C"/>
    <property type="match status" value="1"/>
</dbReference>
<protein>
    <submittedName>
        <fullName evidence="4">DUF1512 domain-containing protein</fullName>
    </submittedName>
</protein>
<keyword evidence="1" id="KW-1133">Transmembrane helix</keyword>
<dbReference type="Proteomes" id="UP000248410">
    <property type="component" value="Chromosome"/>
</dbReference>
<keyword evidence="1" id="KW-0812">Transmembrane</keyword>
<dbReference type="KEGG" id="asul:DFR86_05685"/>
<dbReference type="GeneID" id="36837440"/>
<dbReference type="InterPro" id="IPR056460">
    <property type="entry name" value="DUF1512_N"/>
</dbReference>
<dbReference type="AlphaFoldDB" id="A0A2U9IMF5"/>
<evidence type="ECO:0000313" key="4">
    <source>
        <dbReference type="EMBL" id="AWR97104.1"/>
    </source>
</evidence>
<keyword evidence="1" id="KW-0472">Membrane</keyword>
<feature type="domain" description="DUF1512" evidence="3">
    <location>
        <begin position="208"/>
        <end position="385"/>
    </location>
</feature>
<gene>
    <name evidence="4" type="ORF">DFR86_05685</name>
</gene>
<proteinExistence type="predicted"/>
<sequence>MLYIPFDIIALAQSSSGINSSTALFELLYFIFFAIIILVSFIPGISQKAQLMFMSRDVEKSVSMLENYVKDSRNIAEKLLKDKNFPDPKAFIDRIMDRFVIDPVNIEPTDIISRMKLLMRANEDTIRNMILKYNPNIDAMSRSQIEISTEVVNALNMIYKVIRHYLLMAKKLNSIMLMYQLQMVAPIYVKLAEAYAKAQKVFLQGIPVGDGLGPLVASRYLMNINDKWIPSKDTIAGTTEIEGRRVIVVKAEGPMATVGTPGEAVQNIIEKVEKEGTKVARIITVDAALKLEGEDTGSIAEGMGVAMGDPGPEKIAIERVATKYNIPIDAVIVKMSMEEAITEMRKEVYEAADKVVAYIRNIILERTNPGDTIVLVGVGNTAGIAQ</sequence>
<keyword evidence="5" id="KW-1185">Reference proteome</keyword>
<dbReference type="OrthoDB" id="15121at2157"/>
<dbReference type="InterPro" id="IPR009995">
    <property type="entry name" value="DUF1512"/>
</dbReference>
<organism evidence="4 5">
    <name type="scientific">Acidianus sulfidivorans JP7</name>
    <dbReference type="NCBI Taxonomy" id="619593"/>
    <lineage>
        <taxon>Archaea</taxon>
        <taxon>Thermoproteota</taxon>
        <taxon>Thermoprotei</taxon>
        <taxon>Sulfolobales</taxon>
        <taxon>Sulfolobaceae</taxon>
        <taxon>Acidianus</taxon>
    </lineage>
</organism>
<reference evidence="4 5" key="1">
    <citation type="submission" date="2018-05" db="EMBL/GenBank/DDBJ databases">
        <title>Complete Genome Sequences of Extremely Thermoacidophilic, Metal-Mobilizing Type-Strain Members of the Archaeal Family Sulfolobaceae: Acidianus brierleyi DSM-1651T, Acidianus sulfidivorans DSM-18786T, Metallosphaera hakonensis DSM-7519T, and Metallosphaera prunae DSM-10039T.</title>
        <authorList>
            <person name="Counts J.A."/>
            <person name="Kelly R.M."/>
        </authorList>
    </citation>
    <scope>NUCLEOTIDE SEQUENCE [LARGE SCALE GENOMIC DNA]</scope>
    <source>
        <strain evidence="4 5">JP7</strain>
    </source>
</reference>
<dbReference type="PIRSF" id="PIRSF016495">
    <property type="entry name" value="UCP016495"/>
    <property type="match status" value="1"/>
</dbReference>
<feature type="transmembrane region" description="Helical" evidence="1">
    <location>
        <begin position="27"/>
        <end position="46"/>
    </location>
</feature>
<dbReference type="InterPro" id="IPR056461">
    <property type="entry name" value="DUF1512_C"/>
</dbReference>
<evidence type="ECO:0000259" key="3">
    <source>
        <dbReference type="Pfam" id="PF23542"/>
    </source>
</evidence>
<evidence type="ECO:0000259" key="2">
    <source>
        <dbReference type="Pfam" id="PF07431"/>
    </source>
</evidence>
<accession>A0A2U9IMF5</accession>
<dbReference type="Pfam" id="PF07431">
    <property type="entry name" value="DUF1512"/>
    <property type="match status" value="1"/>
</dbReference>
<evidence type="ECO:0000313" key="5">
    <source>
        <dbReference type="Proteomes" id="UP000248410"/>
    </source>
</evidence>
<evidence type="ECO:0000256" key="1">
    <source>
        <dbReference type="SAM" id="Phobius"/>
    </source>
</evidence>
<name>A0A2U9IMF5_9CREN</name>
<feature type="domain" description="DUF1512" evidence="2">
    <location>
        <begin position="26"/>
        <end position="204"/>
    </location>
</feature>
<dbReference type="RefSeq" id="WP_110379994.1">
    <property type="nucleotide sequence ID" value="NZ_CP029288.2"/>
</dbReference>